<evidence type="ECO:0000313" key="2">
    <source>
        <dbReference type="EMBL" id="OHU91144.1"/>
    </source>
</evidence>
<dbReference type="EMBL" id="MKJU01000025">
    <property type="protein sequence ID" value="OHU91144.1"/>
    <property type="molecule type" value="Genomic_DNA"/>
</dbReference>
<dbReference type="RefSeq" id="WP_070984775.1">
    <property type="nucleotide sequence ID" value="NZ_MKJU01000025.1"/>
</dbReference>
<feature type="signal peptide" evidence="1">
    <location>
        <begin position="1"/>
        <end position="25"/>
    </location>
</feature>
<sequence length="316" mass="34679">MKFNLQIACMGIAMLMLCSVFNASARPSMEVDLILPCHGCSDSQKRQVAANAAYTWGQKIYIADRSRSGSYTVQEYHVAMAGPAMASGSSVTLRRTHSASSPLSSELKTTDIKTTIAMDKVTGSFQYQEADFKSAFDAVRMSDSVFGDWLADYHAQNFADEFSVIDSEFAKFAAKGFGLSLGVISVGLSDKEMTVVYTFADGTKVEADVDLSMMYADSKVRMRFKNLKFKDKKGMSIPKTKFGLERYFGRIGTDIDRLEERGEPESISDHLREVFSPNYSEYDGGDGNGGGAGGLGKLACVISEAHKVKVVTCYWY</sequence>
<keyword evidence="1" id="KW-0732">Signal</keyword>
<dbReference type="OrthoDB" id="9820557at2"/>
<protein>
    <submittedName>
        <fullName evidence="2">Uncharacterized protein</fullName>
    </submittedName>
</protein>
<organism evidence="2 3">
    <name type="scientific">Pseudoalteromonas amylolytica</name>
    <dbReference type="NCBI Taxonomy" id="1859457"/>
    <lineage>
        <taxon>Bacteria</taxon>
        <taxon>Pseudomonadati</taxon>
        <taxon>Pseudomonadota</taxon>
        <taxon>Gammaproteobacteria</taxon>
        <taxon>Alteromonadales</taxon>
        <taxon>Pseudoalteromonadaceae</taxon>
        <taxon>Pseudoalteromonas</taxon>
    </lineage>
</organism>
<keyword evidence="3" id="KW-1185">Reference proteome</keyword>
<reference evidence="2 3" key="1">
    <citation type="submission" date="2016-09" db="EMBL/GenBank/DDBJ databases">
        <title>Pseudoalteromonas amylolytica sp. nov., isolated from the surface seawater.</title>
        <authorList>
            <person name="Wu Y.-H."/>
            <person name="Cheng H."/>
            <person name="Jin X.-B."/>
            <person name="Wang C.-S."/>
            <person name="Xu X.-W."/>
        </authorList>
    </citation>
    <scope>NUCLEOTIDE SEQUENCE [LARGE SCALE GENOMIC DNA]</scope>
    <source>
        <strain evidence="2 3">JW1</strain>
    </source>
</reference>
<evidence type="ECO:0000256" key="1">
    <source>
        <dbReference type="SAM" id="SignalP"/>
    </source>
</evidence>
<feature type="chain" id="PRO_5010338394" evidence="1">
    <location>
        <begin position="26"/>
        <end position="316"/>
    </location>
</feature>
<gene>
    <name evidence="2" type="ORF">BET10_09855</name>
</gene>
<comment type="caution">
    <text evidence="2">The sequence shown here is derived from an EMBL/GenBank/DDBJ whole genome shotgun (WGS) entry which is preliminary data.</text>
</comment>
<name>A0A1S1MY97_9GAMM</name>
<evidence type="ECO:0000313" key="3">
    <source>
        <dbReference type="Proteomes" id="UP000179786"/>
    </source>
</evidence>
<dbReference type="AlphaFoldDB" id="A0A1S1MY97"/>
<proteinExistence type="predicted"/>
<accession>A0A1S1MY97</accession>
<dbReference type="Proteomes" id="UP000179786">
    <property type="component" value="Unassembled WGS sequence"/>
</dbReference>